<dbReference type="SUPFAM" id="SSF51735">
    <property type="entry name" value="NAD(P)-binding Rossmann-fold domains"/>
    <property type="match status" value="1"/>
</dbReference>
<dbReference type="Gene3D" id="3.40.50.720">
    <property type="entry name" value="NAD(P)-binding Rossmann-like Domain"/>
    <property type="match status" value="1"/>
</dbReference>
<evidence type="ECO:0000313" key="2">
    <source>
        <dbReference type="EMBL" id="RBP47525.1"/>
    </source>
</evidence>
<dbReference type="Pfam" id="PF01408">
    <property type="entry name" value="GFO_IDH_MocA"/>
    <property type="match status" value="1"/>
</dbReference>
<accession>A0A366HVL0</accession>
<dbReference type="GO" id="GO:0000166">
    <property type="term" value="F:nucleotide binding"/>
    <property type="evidence" value="ECO:0007669"/>
    <property type="project" value="InterPro"/>
</dbReference>
<proteinExistence type="predicted"/>
<name>A0A366HVL0_9BACT</name>
<dbReference type="OrthoDB" id="9792935at2"/>
<dbReference type="InterPro" id="IPR000683">
    <property type="entry name" value="Gfo/Idh/MocA-like_OxRdtase_N"/>
</dbReference>
<dbReference type="AlphaFoldDB" id="A0A366HVL0"/>
<organism evidence="2 3">
    <name type="scientific">Roseimicrobium gellanilyticum</name>
    <dbReference type="NCBI Taxonomy" id="748857"/>
    <lineage>
        <taxon>Bacteria</taxon>
        <taxon>Pseudomonadati</taxon>
        <taxon>Verrucomicrobiota</taxon>
        <taxon>Verrucomicrobiia</taxon>
        <taxon>Verrucomicrobiales</taxon>
        <taxon>Verrucomicrobiaceae</taxon>
        <taxon>Roseimicrobium</taxon>
    </lineage>
</organism>
<dbReference type="Proteomes" id="UP000253426">
    <property type="component" value="Unassembled WGS sequence"/>
</dbReference>
<evidence type="ECO:0000259" key="1">
    <source>
        <dbReference type="Pfam" id="PF01408"/>
    </source>
</evidence>
<dbReference type="EMBL" id="QNRR01000001">
    <property type="protein sequence ID" value="RBP47525.1"/>
    <property type="molecule type" value="Genomic_DNA"/>
</dbReference>
<sequence length="424" mass="47402">MNRRTLLTQGTAAGAAVALSSFNIVRAAEQPGKKMKVAVIALGRGMGHVSALLNLPDVEIAYLCEVDPKRLERGLKVVSDKQQVSCQGVKDFRKILEDKSVDAVFIATPNFWHTPMALMAMQAGKHVYVEKPGSQNPREAEMIVEASKKYNRLVQMGNQRRTWMKESIDALHGGAIGEVKFGRATYYNKRKAIGVPGELAAPPDLDMDLWQGPVPDERDMKPFVHYDWHWLWHWGNGELGNNGIHTLDILRWGLKVDYPERITYLGNRYWYDDKQETPDTGTAVYDCGKVGFEWVQSSCHQRSAEKGIGEIVFYGDKGTMGIGRDSWTIYDLAGAETGKGKATIKGNDTTHIGNFLDAIRNNAKLNSPIDEGQKSTMLCHLGNIAYRTNTVVRCDPKTGKVLDKAAAEKFWGRPEYRKGWDVKV</sequence>
<reference evidence="2 3" key="1">
    <citation type="submission" date="2018-06" db="EMBL/GenBank/DDBJ databases">
        <title>Genomic Encyclopedia of Type Strains, Phase IV (KMG-IV): sequencing the most valuable type-strain genomes for metagenomic binning, comparative biology and taxonomic classification.</title>
        <authorList>
            <person name="Goeker M."/>
        </authorList>
    </citation>
    <scope>NUCLEOTIDE SEQUENCE [LARGE SCALE GENOMIC DNA]</scope>
    <source>
        <strain evidence="2 3">DSM 25532</strain>
    </source>
</reference>
<comment type="caution">
    <text evidence="2">The sequence shown here is derived from an EMBL/GenBank/DDBJ whole genome shotgun (WGS) entry which is preliminary data.</text>
</comment>
<dbReference type="SUPFAM" id="SSF55347">
    <property type="entry name" value="Glyceraldehyde-3-phosphate dehydrogenase-like, C-terminal domain"/>
    <property type="match status" value="1"/>
</dbReference>
<keyword evidence="3" id="KW-1185">Reference proteome</keyword>
<protein>
    <submittedName>
        <fullName evidence="2">Putative dehydrogenase</fullName>
    </submittedName>
</protein>
<dbReference type="InterPro" id="IPR050463">
    <property type="entry name" value="Gfo/Idh/MocA_oxidrdct_glycsds"/>
</dbReference>
<gene>
    <name evidence="2" type="ORF">DES53_101322</name>
</gene>
<dbReference type="PANTHER" id="PTHR43818">
    <property type="entry name" value="BCDNA.GH03377"/>
    <property type="match status" value="1"/>
</dbReference>
<dbReference type="RefSeq" id="WP_113956454.1">
    <property type="nucleotide sequence ID" value="NZ_QNRR01000001.1"/>
</dbReference>
<dbReference type="PANTHER" id="PTHR43818:SF5">
    <property type="entry name" value="OXIDOREDUCTASE FAMILY PROTEIN"/>
    <property type="match status" value="1"/>
</dbReference>
<feature type="domain" description="Gfo/Idh/MocA-like oxidoreductase N-terminal" evidence="1">
    <location>
        <begin position="36"/>
        <end position="157"/>
    </location>
</feature>
<dbReference type="InterPro" id="IPR036291">
    <property type="entry name" value="NAD(P)-bd_dom_sf"/>
</dbReference>
<dbReference type="Gene3D" id="3.30.360.10">
    <property type="entry name" value="Dihydrodipicolinate Reductase, domain 2"/>
    <property type="match status" value="1"/>
</dbReference>
<evidence type="ECO:0000313" key="3">
    <source>
        <dbReference type="Proteomes" id="UP000253426"/>
    </source>
</evidence>